<evidence type="ECO:0000256" key="1">
    <source>
        <dbReference type="SAM" id="Phobius"/>
    </source>
</evidence>
<dbReference type="PROSITE" id="PS51108">
    <property type="entry name" value="PTS_EIID"/>
    <property type="match status" value="1"/>
</dbReference>
<reference evidence="3" key="1">
    <citation type="journal article" date="2013" name="Stand. Genomic Sci.">
        <title>Complete genome sequence of Coriobacterium glomerans type strain (PW2(T)) from the midgut of Pyrrhocoris apterus L. (red soldier bug).</title>
        <authorList>
            <person name="Stackebrandt E."/>
            <person name="Zeytun A."/>
            <person name="Lapidus A."/>
            <person name="Nolan M."/>
            <person name="Lucas S."/>
            <person name="Hammon N."/>
            <person name="Deshpande S."/>
            <person name="Cheng J.F."/>
            <person name="Tapia R."/>
            <person name="Goodwin L.A."/>
            <person name="Pitluck S."/>
            <person name="Liolios K."/>
            <person name="Pagani I."/>
            <person name="Ivanova N."/>
            <person name="Mavromatis K."/>
            <person name="Mikhailova N."/>
            <person name="Huntemann M."/>
            <person name="Pati A."/>
            <person name="Chen A."/>
            <person name="Palaniappan K."/>
            <person name="Chang Y.J."/>
            <person name="Land M."/>
            <person name="Hauser L."/>
            <person name="Rohde M."/>
            <person name="Pukall R."/>
            <person name="Goker M."/>
            <person name="Detter J.C."/>
            <person name="Woyke T."/>
            <person name="Bristow J."/>
            <person name="Eisen J.A."/>
            <person name="Markowitz V."/>
            <person name="Hugenholtz P."/>
            <person name="Kyrpides N.C."/>
            <person name="Klenk H.P."/>
        </authorList>
    </citation>
    <scope>NUCLEOTIDE SEQUENCE</scope>
    <source>
        <strain evidence="3">ATCC 49209 / DSM 20642 / JCM 10262 / PW2</strain>
    </source>
</reference>
<evidence type="ECO:0000313" key="2">
    <source>
        <dbReference type="EMBL" id="AEB07383.1"/>
    </source>
</evidence>
<organism evidence="2 3">
    <name type="scientific">Coriobacterium glomerans (strain ATCC 49209 / DSM 20642 / JCM 10262 / PW2)</name>
    <dbReference type="NCBI Taxonomy" id="700015"/>
    <lineage>
        <taxon>Bacteria</taxon>
        <taxon>Bacillati</taxon>
        <taxon>Actinomycetota</taxon>
        <taxon>Coriobacteriia</taxon>
        <taxon>Coriobacteriales</taxon>
        <taxon>Coriobacteriaceae</taxon>
        <taxon>Coriobacterium</taxon>
    </lineage>
</organism>
<dbReference type="eggNOG" id="COG3716">
    <property type="taxonomic scope" value="Bacteria"/>
</dbReference>
<dbReference type="STRING" id="700015.Corgl_1282"/>
<keyword evidence="3" id="KW-1185">Reference proteome</keyword>
<dbReference type="PANTHER" id="PTHR32502">
    <property type="entry name" value="N-ACETYLGALACTOSAMINE PERMEASE II COMPONENT-RELATED"/>
    <property type="match status" value="1"/>
</dbReference>
<accession>F2N8K0</accession>
<dbReference type="EMBL" id="CP002628">
    <property type="protein sequence ID" value="AEB07383.1"/>
    <property type="molecule type" value="Genomic_DNA"/>
</dbReference>
<dbReference type="HOGENOM" id="CLU_060742_0_0_11"/>
<dbReference type="KEGG" id="cgo:Corgl_1282"/>
<dbReference type="InterPro" id="IPR050303">
    <property type="entry name" value="GatZ_KbaZ_carbometab"/>
</dbReference>
<keyword evidence="1" id="KW-1133">Transmembrane helix</keyword>
<dbReference type="Pfam" id="PF03613">
    <property type="entry name" value="EIID-AGA"/>
    <property type="match status" value="1"/>
</dbReference>
<name>F2N8K0_CORGP</name>
<feature type="transmembrane region" description="Helical" evidence="1">
    <location>
        <begin position="236"/>
        <end position="254"/>
    </location>
</feature>
<evidence type="ECO:0000313" key="3">
    <source>
        <dbReference type="Proteomes" id="UP000006851"/>
    </source>
</evidence>
<dbReference type="PANTHER" id="PTHR32502:SF23">
    <property type="entry name" value="TRANSPORT PROTEIN, PTS SYSTEM"/>
    <property type="match status" value="1"/>
</dbReference>
<dbReference type="RefSeq" id="WP_013709126.1">
    <property type="nucleotide sequence ID" value="NC_015389.1"/>
</dbReference>
<keyword evidence="1" id="KW-0472">Membrane</keyword>
<feature type="transmembrane region" description="Helical" evidence="1">
    <location>
        <begin position="199"/>
        <end position="224"/>
    </location>
</feature>
<sequence>MRDMDEAVKPGGMITRRDMRKVFWRSFPLQASFNYERMQNIGFCYAMIPVLRRLYPERDQAARALKRHLSFFNTTPQVVTFITGVAIALEEENVSAERQGRPFDIESIAAIKAALMGPLAGIGDSFFWGTFRVIATGVGCGLASGGSPLGPILFLLIFNIPHVLSCWWGLDIGYRSGVGFIESAESSGVIEKLMGAAKVMGLCVVGAMIASMVTFSTPLVVAIGQTTIKVQDIFDQILPSILPLALTFACYVLLK</sequence>
<protein>
    <submittedName>
        <fullName evidence="2">PTS system IID component, Man family</fullName>
    </submittedName>
</protein>
<dbReference type="Proteomes" id="UP000006851">
    <property type="component" value="Chromosome"/>
</dbReference>
<dbReference type="AlphaFoldDB" id="F2N8K0"/>
<gene>
    <name evidence="2" type="ordered locus">Corgl_1282</name>
</gene>
<dbReference type="GO" id="GO:0005886">
    <property type="term" value="C:plasma membrane"/>
    <property type="evidence" value="ECO:0007669"/>
    <property type="project" value="TreeGrafter"/>
</dbReference>
<keyword evidence="1" id="KW-0812">Transmembrane</keyword>
<proteinExistence type="predicted"/>
<dbReference type="GO" id="GO:0009401">
    <property type="term" value="P:phosphoenolpyruvate-dependent sugar phosphotransferase system"/>
    <property type="evidence" value="ECO:0007669"/>
    <property type="project" value="InterPro"/>
</dbReference>
<dbReference type="InterPro" id="IPR004704">
    <property type="entry name" value="PTS_IID_man"/>
</dbReference>